<evidence type="ECO:0000256" key="4">
    <source>
        <dbReference type="SAM" id="MobiDB-lite"/>
    </source>
</evidence>
<dbReference type="Pfam" id="PF00722">
    <property type="entry name" value="Glyco_hydro_16"/>
    <property type="match status" value="1"/>
</dbReference>
<dbReference type="Gene3D" id="2.60.120.200">
    <property type="match status" value="1"/>
</dbReference>
<dbReference type="GO" id="GO:0004553">
    <property type="term" value="F:hydrolase activity, hydrolyzing O-glycosyl compounds"/>
    <property type="evidence" value="ECO:0007669"/>
    <property type="project" value="InterPro"/>
</dbReference>
<feature type="chain" id="PRO_5012864694" evidence="5">
    <location>
        <begin position="21"/>
        <end position="427"/>
    </location>
</feature>
<feature type="region of interest" description="Disordered" evidence="4">
    <location>
        <begin position="329"/>
        <end position="380"/>
    </location>
</feature>
<evidence type="ECO:0000256" key="3">
    <source>
        <dbReference type="ARBA" id="ARBA00023295"/>
    </source>
</evidence>
<dbReference type="AlphaFoldDB" id="A0A1R0H230"/>
<keyword evidence="2" id="KW-0378">Hydrolase</keyword>
<dbReference type="SUPFAM" id="SSF49899">
    <property type="entry name" value="Concanavalin A-like lectins/glucanases"/>
    <property type="match status" value="2"/>
</dbReference>
<evidence type="ECO:0000256" key="2">
    <source>
        <dbReference type="ARBA" id="ARBA00022801"/>
    </source>
</evidence>
<organism evidence="7 8">
    <name type="scientific">Smittium mucronatum</name>
    <dbReference type="NCBI Taxonomy" id="133383"/>
    <lineage>
        <taxon>Eukaryota</taxon>
        <taxon>Fungi</taxon>
        <taxon>Fungi incertae sedis</taxon>
        <taxon>Zoopagomycota</taxon>
        <taxon>Kickxellomycotina</taxon>
        <taxon>Harpellomycetes</taxon>
        <taxon>Harpellales</taxon>
        <taxon>Legeriomycetaceae</taxon>
        <taxon>Smittium</taxon>
    </lineage>
</organism>
<dbReference type="InterPro" id="IPR013320">
    <property type="entry name" value="ConA-like_dom_sf"/>
</dbReference>
<dbReference type="PANTHER" id="PTHR10963">
    <property type="entry name" value="GLYCOSYL HYDROLASE-RELATED"/>
    <property type="match status" value="1"/>
</dbReference>
<dbReference type="EMBL" id="LSSL01001038">
    <property type="protein sequence ID" value="OLY83167.1"/>
    <property type="molecule type" value="Genomic_DNA"/>
</dbReference>
<feature type="signal peptide" evidence="5">
    <location>
        <begin position="1"/>
        <end position="20"/>
    </location>
</feature>
<name>A0A1R0H230_9FUNG</name>
<keyword evidence="8" id="KW-1185">Reference proteome</keyword>
<keyword evidence="3 7" id="KW-0326">Glycosidase</keyword>
<dbReference type="InterPro" id="IPR000757">
    <property type="entry name" value="Beta-glucanase-like"/>
</dbReference>
<feature type="domain" description="GH16" evidence="6">
    <location>
        <begin position="75"/>
        <end position="290"/>
    </location>
</feature>
<evidence type="ECO:0000256" key="5">
    <source>
        <dbReference type="SAM" id="SignalP"/>
    </source>
</evidence>
<dbReference type="STRING" id="133383.A0A1R0H230"/>
<protein>
    <submittedName>
        <fullName evidence="7">Putative glycosidase crf2</fullName>
    </submittedName>
</protein>
<dbReference type="GO" id="GO:0009277">
    <property type="term" value="C:fungal-type cell wall"/>
    <property type="evidence" value="ECO:0007669"/>
    <property type="project" value="TreeGrafter"/>
</dbReference>
<dbReference type="GO" id="GO:0005975">
    <property type="term" value="P:carbohydrate metabolic process"/>
    <property type="evidence" value="ECO:0007669"/>
    <property type="project" value="InterPro"/>
</dbReference>
<accession>A0A1R0H230</accession>
<gene>
    <name evidence="7" type="ORF">AYI68_g2701</name>
</gene>
<evidence type="ECO:0000259" key="6">
    <source>
        <dbReference type="PROSITE" id="PS51762"/>
    </source>
</evidence>
<comment type="caution">
    <text evidence="7">The sequence shown here is derived from an EMBL/GenBank/DDBJ whole genome shotgun (WGS) entry which is preliminary data.</text>
</comment>
<dbReference type="InterPro" id="IPR050546">
    <property type="entry name" value="Glycosyl_Hydrlase_16"/>
</dbReference>
<evidence type="ECO:0000313" key="7">
    <source>
        <dbReference type="EMBL" id="OLY83167.1"/>
    </source>
</evidence>
<sequence length="427" mass="45628">MVKTQIISLFCVLYSALVSSQCVNYGDGKSNCPESVPCCYLGYCNSSANFCILGNCQPDDSYSPSSCWPKPMCKDTNTGFSNPNILVTAADFTGDVNSQIFYSQEVPNYARVSGGNLVLGLKPQSDLTLTGQGSTVYFSRWIDHGTITVSAMSGCKSPGVVSSFIVRNEFGDEIDFEWVGKDVTTVQTNYYYDDELDYTKMVPSGNLGDTTSSFIDYTIDWQLDSISWYANGILIRTVRRADTWSVAENVYKFPDRPAQLSFSVWDGANGRPEGTYEWAGYPIVYTPSTEYDFYVKNVQVKCMYGGNDTYVIPNTSSSSSSSASASFSSSRSGSSSVSASASRSSSSSSGSSTGTSSSRPTSSSGSNSASSASNSVSSDSDLISDSLTSSSSKSSTSSLVSSSNPQANVYVSFIYALALSAVVSFTV</sequence>
<dbReference type="Proteomes" id="UP000187455">
    <property type="component" value="Unassembled WGS sequence"/>
</dbReference>
<dbReference type="GO" id="GO:0031505">
    <property type="term" value="P:fungal-type cell wall organization"/>
    <property type="evidence" value="ECO:0007669"/>
    <property type="project" value="TreeGrafter"/>
</dbReference>
<evidence type="ECO:0000256" key="1">
    <source>
        <dbReference type="ARBA" id="ARBA00022729"/>
    </source>
</evidence>
<evidence type="ECO:0000313" key="8">
    <source>
        <dbReference type="Proteomes" id="UP000187455"/>
    </source>
</evidence>
<keyword evidence="1 5" id="KW-0732">Signal</keyword>
<dbReference type="PROSITE" id="PS51762">
    <property type="entry name" value="GH16_2"/>
    <property type="match status" value="1"/>
</dbReference>
<dbReference type="PANTHER" id="PTHR10963:SF22">
    <property type="entry name" value="GLYCOSIDASE CRH2-RELATED"/>
    <property type="match status" value="1"/>
</dbReference>
<proteinExistence type="predicted"/>
<dbReference type="OrthoDB" id="4781at2759"/>
<reference evidence="7 8" key="1">
    <citation type="journal article" date="2016" name="Mol. Biol. Evol.">
        <title>Genome-Wide Survey of Gut Fungi (Harpellales) Reveals the First Horizontally Transferred Ubiquitin Gene from a Mosquito Host.</title>
        <authorList>
            <person name="Wang Y."/>
            <person name="White M.M."/>
            <person name="Kvist S."/>
            <person name="Moncalvo J.M."/>
        </authorList>
    </citation>
    <scope>NUCLEOTIDE SEQUENCE [LARGE SCALE GENOMIC DNA]</scope>
    <source>
        <strain evidence="7 8">ALG-7-W6</strain>
    </source>
</reference>
<dbReference type="GO" id="GO:0016757">
    <property type="term" value="F:glycosyltransferase activity"/>
    <property type="evidence" value="ECO:0007669"/>
    <property type="project" value="TreeGrafter"/>
</dbReference>